<name>A0A077ZSR5_STYLE</name>
<evidence type="ECO:0000313" key="2">
    <source>
        <dbReference type="EMBL" id="CDW71516.1"/>
    </source>
</evidence>
<feature type="region of interest" description="Disordered" evidence="1">
    <location>
        <begin position="228"/>
        <end position="284"/>
    </location>
</feature>
<accession>A0A077ZSR5</accession>
<organism evidence="2 3">
    <name type="scientific">Stylonychia lemnae</name>
    <name type="common">Ciliate</name>
    <dbReference type="NCBI Taxonomy" id="5949"/>
    <lineage>
        <taxon>Eukaryota</taxon>
        <taxon>Sar</taxon>
        <taxon>Alveolata</taxon>
        <taxon>Ciliophora</taxon>
        <taxon>Intramacronucleata</taxon>
        <taxon>Spirotrichea</taxon>
        <taxon>Stichotrichia</taxon>
        <taxon>Sporadotrichida</taxon>
        <taxon>Oxytrichidae</taxon>
        <taxon>Stylonychinae</taxon>
        <taxon>Stylonychia</taxon>
    </lineage>
</organism>
<proteinExistence type="predicted"/>
<dbReference type="EMBL" id="CCKQ01000444">
    <property type="protein sequence ID" value="CDW71516.1"/>
    <property type="molecule type" value="Genomic_DNA"/>
</dbReference>
<protein>
    <submittedName>
        <fullName evidence="2">Uncharacterized protein</fullName>
    </submittedName>
</protein>
<reference evidence="2 3" key="1">
    <citation type="submission" date="2014-06" db="EMBL/GenBank/DDBJ databases">
        <authorList>
            <person name="Swart Estienne"/>
        </authorList>
    </citation>
    <scope>NUCLEOTIDE SEQUENCE [LARGE SCALE GENOMIC DNA]</scope>
    <source>
        <strain evidence="2 3">130c</strain>
    </source>
</reference>
<feature type="compositionally biased region" description="Polar residues" evidence="1">
    <location>
        <begin position="275"/>
        <end position="284"/>
    </location>
</feature>
<dbReference type="Proteomes" id="UP000039865">
    <property type="component" value="Unassembled WGS sequence"/>
</dbReference>
<dbReference type="InParanoid" id="A0A077ZSR5"/>
<gene>
    <name evidence="2" type="primary">Contig15601.g16622</name>
    <name evidence="2" type="ORF">STYLEM_462</name>
</gene>
<feature type="compositionally biased region" description="Polar residues" evidence="1">
    <location>
        <begin position="246"/>
        <end position="258"/>
    </location>
</feature>
<dbReference type="AlphaFoldDB" id="A0A077ZSR5"/>
<evidence type="ECO:0000313" key="3">
    <source>
        <dbReference type="Proteomes" id="UP000039865"/>
    </source>
</evidence>
<feature type="compositionally biased region" description="Basic and acidic residues" evidence="1">
    <location>
        <begin position="264"/>
        <end position="274"/>
    </location>
</feature>
<sequence length="284" mass="33048">MDNIPKNSDLLRQQILESDFMSQTQASFSNQRDPDALGEQIFNKGISKRDQLQKSMSNPNGNNTQGKLIMTSSVSNASLFSDDSFNSNNSLNPLEQTQMITPRRIIANNTLNSAQFKIIALKYKENIQKINSKMESYKSKNKKKLFSIYRVFEYEKQDHQSMMHVYKRNLTPIRENYQQCNPVSPFENNFMVFSSRFVQSHFKQEYLNIHHDVQVSSKNKNFSTFSVIQQKPQTNNEKQEDKKLNESLNNGQQTNGETKNNKKNLKDNIKRLQEARSQISPEQK</sequence>
<evidence type="ECO:0000256" key="1">
    <source>
        <dbReference type="SAM" id="MobiDB-lite"/>
    </source>
</evidence>
<keyword evidence="3" id="KW-1185">Reference proteome</keyword>
<dbReference type="OrthoDB" id="10671738at2759"/>